<reference evidence="2 3" key="1">
    <citation type="journal article" date="2016" name="Mol. Biol. Evol.">
        <title>Comparative Genomics of Early-Diverging Mushroom-Forming Fungi Provides Insights into the Origins of Lignocellulose Decay Capabilities.</title>
        <authorList>
            <person name="Nagy L.G."/>
            <person name="Riley R."/>
            <person name="Tritt A."/>
            <person name="Adam C."/>
            <person name="Daum C."/>
            <person name="Floudas D."/>
            <person name="Sun H."/>
            <person name="Yadav J.S."/>
            <person name="Pangilinan J."/>
            <person name="Larsson K.H."/>
            <person name="Matsuura K."/>
            <person name="Barry K."/>
            <person name="Labutti K."/>
            <person name="Kuo R."/>
            <person name="Ohm R.A."/>
            <person name="Bhattacharya S.S."/>
            <person name="Shirouzu T."/>
            <person name="Yoshinaga Y."/>
            <person name="Martin F.M."/>
            <person name="Grigoriev I.V."/>
            <person name="Hibbett D.S."/>
        </authorList>
    </citation>
    <scope>NUCLEOTIDE SEQUENCE [LARGE SCALE GENOMIC DNA]</scope>
    <source>
        <strain evidence="2 3">HHB12029</strain>
    </source>
</reference>
<organism evidence="2 3">
    <name type="scientific">Exidia glandulosa HHB12029</name>
    <dbReference type="NCBI Taxonomy" id="1314781"/>
    <lineage>
        <taxon>Eukaryota</taxon>
        <taxon>Fungi</taxon>
        <taxon>Dikarya</taxon>
        <taxon>Basidiomycota</taxon>
        <taxon>Agaricomycotina</taxon>
        <taxon>Agaricomycetes</taxon>
        <taxon>Auriculariales</taxon>
        <taxon>Exidiaceae</taxon>
        <taxon>Exidia</taxon>
    </lineage>
</organism>
<name>A0A166NJA6_EXIGL</name>
<proteinExistence type="predicted"/>
<keyword evidence="3" id="KW-1185">Reference proteome</keyword>
<protein>
    <submittedName>
        <fullName evidence="2">Uncharacterized protein</fullName>
    </submittedName>
</protein>
<dbReference type="AlphaFoldDB" id="A0A166NJA6"/>
<feature type="region of interest" description="Disordered" evidence="1">
    <location>
        <begin position="35"/>
        <end position="66"/>
    </location>
</feature>
<dbReference type="Proteomes" id="UP000077266">
    <property type="component" value="Unassembled WGS sequence"/>
</dbReference>
<evidence type="ECO:0000313" key="3">
    <source>
        <dbReference type="Proteomes" id="UP000077266"/>
    </source>
</evidence>
<sequence length="145" mass="15626">MCRTDAHLNQRRNLTLHAFLSPRFGARVKAADSCSGAQNRSCSRTTSDSGIKSPLPPPTTASATAHTTTTTLTTTLTTTAAATIAAMTVTGFSHSCSSSSDTQSLYRTRTGWRQVVQSERQSRPAGWRLDSKIQLYGVQLYSALL</sequence>
<feature type="compositionally biased region" description="Polar residues" evidence="1">
    <location>
        <begin position="35"/>
        <end position="50"/>
    </location>
</feature>
<gene>
    <name evidence="2" type="ORF">EXIGLDRAFT_477647</name>
</gene>
<accession>A0A166NJA6</accession>
<evidence type="ECO:0000256" key="1">
    <source>
        <dbReference type="SAM" id="MobiDB-lite"/>
    </source>
</evidence>
<dbReference type="InParanoid" id="A0A166NJA6"/>
<evidence type="ECO:0000313" key="2">
    <source>
        <dbReference type="EMBL" id="KZV79222.1"/>
    </source>
</evidence>
<dbReference type="EMBL" id="KV426656">
    <property type="protein sequence ID" value="KZV79222.1"/>
    <property type="molecule type" value="Genomic_DNA"/>
</dbReference>